<keyword evidence="6 13" id="KW-0227">DNA damage</keyword>
<proteinExistence type="inferred from homology"/>
<evidence type="ECO:0000256" key="9">
    <source>
        <dbReference type="ARBA" id="ARBA00023125"/>
    </source>
</evidence>
<dbReference type="EMBL" id="PFNJ01000003">
    <property type="protein sequence ID" value="PIZ43927.1"/>
    <property type="molecule type" value="Genomic_DNA"/>
</dbReference>
<comment type="caution">
    <text evidence="16">The sequence shown here is derived from an EMBL/GenBank/DDBJ whole genome shotgun (WGS) entry which is preliminary data.</text>
</comment>
<evidence type="ECO:0000256" key="13">
    <source>
        <dbReference type="HAMAP-Rule" id="MF_00034"/>
    </source>
</evidence>
<keyword evidence="4 13" id="KW-0479">Metal-binding</keyword>
<dbReference type="GO" id="GO:0048476">
    <property type="term" value="C:Holliday junction resolvase complex"/>
    <property type="evidence" value="ECO:0007669"/>
    <property type="project" value="UniProtKB-UniRule"/>
</dbReference>
<dbReference type="CDD" id="cd16962">
    <property type="entry name" value="RuvC"/>
    <property type="match status" value="1"/>
</dbReference>
<comment type="cofactor">
    <cofactor evidence="13">
        <name>Mg(2+)</name>
        <dbReference type="ChEBI" id="CHEBI:18420"/>
    </cofactor>
    <text evidence="13">Binds 2 Mg(2+) ion per subunit.</text>
</comment>
<evidence type="ECO:0000256" key="3">
    <source>
        <dbReference type="ARBA" id="ARBA00022722"/>
    </source>
</evidence>
<dbReference type="PANTHER" id="PTHR30194:SF3">
    <property type="entry name" value="CROSSOVER JUNCTION ENDODEOXYRIBONUCLEASE RUVC"/>
    <property type="match status" value="1"/>
</dbReference>
<feature type="region of interest" description="Disordered" evidence="15">
    <location>
        <begin position="184"/>
        <end position="207"/>
    </location>
</feature>
<dbReference type="InterPro" id="IPR002176">
    <property type="entry name" value="X-over_junc_endoDNase_RuvC"/>
</dbReference>
<comment type="subunit">
    <text evidence="13">Homodimer which binds Holliday junction (HJ) DNA. The HJ becomes 2-fold symmetrical on binding to RuvC with unstacked arms; it has a different conformation from HJ DNA in complex with RuvA. In the full resolvosome a probable DNA-RuvA(4)-RuvB(12)-RuvC(2) complex forms which resolves the HJ.</text>
</comment>
<evidence type="ECO:0000256" key="8">
    <source>
        <dbReference type="ARBA" id="ARBA00022842"/>
    </source>
</evidence>
<evidence type="ECO:0000256" key="12">
    <source>
        <dbReference type="ARBA" id="ARBA00029354"/>
    </source>
</evidence>
<dbReference type="SUPFAM" id="SSF53098">
    <property type="entry name" value="Ribonuclease H-like"/>
    <property type="match status" value="1"/>
</dbReference>
<comment type="subcellular location">
    <subcellularLocation>
        <location evidence="13">Cytoplasm</location>
    </subcellularLocation>
</comment>
<evidence type="ECO:0000256" key="5">
    <source>
        <dbReference type="ARBA" id="ARBA00022759"/>
    </source>
</evidence>
<feature type="binding site" evidence="13">
    <location>
        <position position="7"/>
    </location>
    <ligand>
        <name>Mg(2+)</name>
        <dbReference type="ChEBI" id="CHEBI:18420"/>
        <label>1</label>
    </ligand>
</feature>
<keyword evidence="11 13" id="KW-0234">DNA repair</keyword>
<dbReference type="FunFam" id="3.30.420.10:FF:000002">
    <property type="entry name" value="Crossover junction endodeoxyribonuclease RuvC"/>
    <property type="match status" value="1"/>
</dbReference>
<keyword evidence="10 13" id="KW-0233">DNA recombination</keyword>
<evidence type="ECO:0000256" key="4">
    <source>
        <dbReference type="ARBA" id="ARBA00022723"/>
    </source>
</evidence>
<dbReference type="GO" id="GO:0006281">
    <property type="term" value="P:DNA repair"/>
    <property type="evidence" value="ECO:0007669"/>
    <property type="project" value="UniProtKB-UniRule"/>
</dbReference>
<dbReference type="GO" id="GO:0003677">
    <property type="term" value="F:DNA binding"/>
    <property type="evidence" value="ECO:0007669"/>
    <property type="project" value="UniProtKB-KW"/>
</dbReference>
<dbReference type="GO" id="GO:0006310">
    <property type="term" value="P:DNA recombination"/>
    <property type="evidence" value="ECO:0007669"/>
    <property type="project" value="UniProtKB-UniRule"/>
</dbReference>
<dbReference type="PANTHER" id="PTHR30194">
    <property type="entry name" value="CROSSOVER JUNCTION ENDODEOXYRIBONUCLEASE RUVC"/>
    <property type="match status" value="1"/>
</dbReference>
<reference evidence="17" key="1">
    <citation type="submission" date="2017-09" db="EMBL/GenBank/DDBJ databases">
        <title>Depth-based differentiation of microbial function through sediment-hosted aquifers and enrichment of novel symbionts in the deep terrestrial subsurface.</title>
        <authorList>
            <person name="Probst A.J."/>
            <person name="Ladd B."/>
            <person name="Jarett J.K."/>
            <person name="Geller-Mcgrath D.E."/>
            <person name="Sieber C.M.K."/>
            <person name="Emerson J.B."/>
            <person name="Anantharaman K."/>
            <person name="Thomas B.C."/>
            <person name="Malmstrom R."/>
            <person name="Stieglmeier M."/>
            <person name="Klingl A."/>
            <person name="Woyke T."/>
            <person name="Ryan C.M."/>
            <person name="Banfield J.F."/>
        </authorList>
    </citation>
    <scope>NUCLEOTIDE SEQUENCE [LARGE SCALE GENOMIC DNA]</scope>
</reference>
<dbReference type="NCBIfam" id="NF000711">
    <property type="entry name" value="PRK00039.2-1"/>
    <property type="match status" value="1"/>
</dbReference>
<accession>A0A2M7TEC0</accession>
<keyword evidence="8 13" id="KW-0460">Magnesium</keyword>
<keyword evidence="2 13" id="KW-0963">Cytoplasm</keyword>
<evidence type="ECO:0000256" key="14">
    <source>
        <dbReference type="NCBIfam" id="TIGR00228"/>
    </source>
</evidence>
<dbReference type="EC" id="3.1.21.10" evidence="13 14"/>
<evidence type="ECO:0000256" key="7">
    <source>
        <dbReference type="ARBA" id="ARBA00022801"/>
    </source>
</evidence>
<evidence type="ECO:0000313" key="16">
    <source>
        <dbReference type="EMBL" id="PIZ43927.1"/>
    </source>
</evidence>
<evidence type="ECO:0000256" key="15">
    <source>
        <dbReference type="SAM" id="MobiDB-lite"/>
    </source>
</evidence>
<name>A0A2M7TEC0_UNCKA</name>
<evidence type="ECO:0000256" key="6">
    <source>
        <dbReference type="ARBA" id="ARBA00022763"/>
    </source>
</evidence>
<dbReference type="InterPro" id="IPR012337">
    <property type="entry name" value="RNaseH-like_sf"/>
</dbReference>
<sequence>MLILGIDPGTTTTGYGLIQIKKNSVSGGLIADERKIFKVIDYGCLVTSNEYSMGERLKKLYHELSELLEKHKPDVLAIEQIFFFSNAKTVMSVGQAKGIAMLVAAQKNIQIYEYTPLQIKLELTNYGRAKKPEVQKRVKQILGISALKKDKTKKFKDGYHFDDAADALAVAVCHSYKNGGLKKIHPHAKIAKKKTEQSRPKERRKDG</sequence>
<feature type="active site" evidence="13">
    <location>
        <position position="163"/>
    </location>
</feature>
<feature type="active site" evidence="13">
    <location>
        <position position="7"/>
    </location>
</feature>
<dbReference type="InterPro" id="IPR036397">
    <property type="entry name" value="RNaseH_sf"/>
</dbReference>
<evidence type="ECO:0000256" key="11">
    <source>
        <dbReference type="ARBA" id="ARBA00023204"/>
    </source>
</evidence>
<keyword evidence="9 13" id="KW-0238">DNA-binding</keyword>
<dbReference type="GO" id="GO:0008821">
    <property type="term" value="F:crossover junction DNA endonuclease activity"/>
    <property type="evidence" value="ECO:0007669"/>
    <property type="project" value="UniProtKB-UniRule"/>
</dbReference>
<evidence type="ECO:0000256" key="10">
    <source>
        <dbReference type="ARBA" id="ARBA00023172"/>
    </source>
</evidence>
<gene>
    <name evidence="13" type="primary">ruvC</name>
    <name evidence="16" type="ORF">COY34_00090</name>
</gene>
<dbReference type="PRINTS" id="PR00696">
    <property type="entry name" value="RSOLVASERUVC"/>
</dbReference>
<organism evidence="16 17">
    <name type="scientific">candidate division WWE3 bacterium CG_4_10_14_0_2_um_filter_42_8</name>
    <dbReference type="NCBI Taxonomy" id="1975074"/>
    <lineage>
        <taxon>Bacteria</taxon>
        <taxon>Katanobacteria</taxon>
    </lineage>
</organism>
<protein>
    <recommendedName>
        <fullName evidence="13 14">Crossover junction endodeoxyribonuclease RuvC</fullName>
        <ecNumber evidence="13 14">3.1.21.10</ecNumber>
    </recommendedName>
    <alternativeName>
        <fullName evidence="13">Holliday junction nuclease RuvC</fullName>
    </alternativeName>
    <alternativeName>
        <fullName evidence="13">Holliday junction resolvase RuvC</fullName>
    </alternativeName>
</protein>
<dbReference type="HAMAP" id="MF_00034">
    <property type="entry name" value="RuvC"/>
    <property type="match status" value="1"/>
</dbReference>
<feature type="binding site" evidence="13">
    <location>
        <position position="79"/>
    </location>
    <ligand>
        <name>Mg(2+)</name>
        <dbReference type="ChEBI" id="CHEBI:18420"/>
        <label>2</label>
    </ligand>
</feature>
<dbReference type="AlphaFoldDB" id="A0A2M7TEC0"/>
<comment type="function">
    <text evidence="13">The RuvA-RuvB-RuvC complex processes Holliday junction (HJ) DNA during genetic recombination and DNA repair. Endonuclease that resolves HJ intermediates. Cleaves cruciform DNA by making single-stranded nicks across the HJ at symmetrical positions within the homologous arms, yielding a 5'-phosphate and a 3'-hydroxyl group; requires a central core of homology in the junction. The consensus cleavage sequence is 5'-(A/T)TT(C/G)-3'. Cleavage occurs on the 3'-side of the TT dinucleotide at the point of strand exchange. HJ branch migration catalyzed by RuvA-RuvB allows RuvC to scan DNA until it finds its consensus sequence, where it cleaves and resolves the cruciform DNA.</text>
</comment>
<keyword evidence="7 13" id="KW-0378">Hydrolase</keyword>
<dbReference type="Proteomes" id="UP000230970">
    <property type="component" value="Unassembled WGS sequence"/>
</dbReference>
<comment type="catalytic activity">
    <reaction evidence="12 13">
        <text>Endonucleolytic cleavage at a junction such as a reciprocal single-stranded crossover between two homologous DNA duplexes (Holliday junction).</text>
        <dbReference type="EC" id="3.1.21.10"/>
    </reaction>
</comment>
<dbReference type="GO" id="GO:0000287">
    <property type="term" value="F:magnesium ion binding"/>
    <property type="evidence" value="ECO:0007669"/>
    <property type="project" value="UniProtKB-UniRule"/>
</dbReference>
<evidence type="ECO:0000313" key="17">
    <source>
        <dbReference type="Proteomes" id="UP000230970"/>
    </source>
</evidence>
<feature type="binding site" evidence="13">
    <location>
        <position position="163"/>
    </location>
    <ligand>
        <name>Mg(2+)</name>
        <dbReference type="ChEBI" id="CHEBI:18420"/>
        <label>1</label>
    </ligand>
</feature>
<feature type="compositionally biased region" description="Basic and acidic residues" evidence="15">
    <location>
        <begin position="193"/>
        <end position="207"/>
    </location>
</feature>
<dbReference type="GO" id="GO:0005737">
    <property type="term" value="C:cytoplasm"/>
    <property type="evidence" value="ECO:0007669"/>
    <property type="project" value="UniProtKB-SubCell"/>
</dbReference>
<feature type="active site" evidence="13">
    <location>
        <position position="79"/>
    </location>
</feature>
<keyword evidence="3 13" id="KW-0540">Nuclease</keyword>
<evidence type="ECO:0000256" key="1">
    <source>
        <dbReference type="ARBA" id="ARBA00009518"/>
    </source>
</evidence>
<evidence type="ECO:0000256" key="2">
    <source>
        <dbReference type="ARBA" id="ARBA00022490"/>
    </source>
</evidence>
<comment type="similarity">
    <text evidence="1 13">Belongs to the RuvC family.</text>
</comment>
<dbReference type="Pfam" id="PF02075">
    <property type="entry name" value="RuvC"/>
    <property type="match status" value="1"/>
</dbReference>
<dbReference type="NCBIfam" id="TIGR00228">
    <property type="entry name" value="ruvC"/>
    <property type="match status" value="1"/>
</dbReference>
<keyword evidence="5 13" id="KW-0255">Endonuclease</keyword>
<dbReference type="Gene3D" id="3.30.420.10">
    <property type="entry name" value="Ribonuclease H-like superfamily/Ribonuclease H"/>
    <property type="match status" value="1"/>
</dbReference>